<comment type="caution">
    <text evidence="2">The sequence shown here is derived from an EMBL/GenBank/DDBJ whole genome shotgun (WGS) entry which is preliminary data.</text>
</comment>
<name>A0A1F8DKS7_9BACT</name>
<dbReference type="Pfam" id="PF04020">
    <property type="entry name" value="Phage_holin_4_2"/>
    <property type="match status" value="1"/>
</dbReference>
<evidence type="ECO:0008006" key="4">
    <source>
        <dbReference type="Google" id="ProtNLM"/>
    </source>
</evidence>
<keyword evidence="1" id="KW-1133">Transmembrane helix</keyword>
<feature type="transmembrane region" description="Helical" evidence="1">
    <location>
        <begin position="7"/>
        <end position="28"/>
    </location>
</feature>
<evidence type="ECO:0000313" key="3">
    <source>
        <dbReference type="Proteomes" id="UP000177596"/>
    </source>
</evidence>
<feature type="transmembrane region" description="Helical" evidence="1">
    <location>
        <begin position="34"/>
        <end position="59"/>
    </location>
</feature>
<reference evidence="2 3" key="1">
    <citation type="journal article" date="2016" name="Nat. Commun.">
        <title>Thousands of microbial genomes shed light on interconnected biogeochemical processes in an aquifer system.</title>
        <authorList>
            <person name="Anantharaman K."/>
            <person name="Brown C.T."/>
            <person name="Hug L.A."/>
            <person name="Sharon I."/>
            <person name="Castelle C.J."/>
            <person name="Probst A.J."/>
            <person name="Thomas B.C."/>
            <person name="Singh A."/>
            <person name="Wilkins M.J."/>
            <person name="Karaoz U."/>
            <person name="Brodie E.L."/>
            <person name="Williams K.H."/>
            <person name="Hubbard S.S."/>
            <person name="Banfield J.F."/>
        </authorList>
    </citation>
    <scope>NUCLEOTIDE SEQUENCE [LARGE SCALE GENOMIC DNA]</scope>
</reference>
<feature type="transmembrane region" description="Helical" evidence="1">
    <location>
        <begin position="66"/>
        <end position="86"/>
    </location>
</feature>
<gene>
    <name evidence="2" type="ORF">A2573_01410</name>
</gene>
<dbReference type="InterPro" id="IPR007165">
    <property type="entry name" value="Phage_holin_4_2"/>
</dbReference>
<sequence length="133" mass="14870">MRTILKHFIINTVSLYLASLVISGIIFAEGTYSILLAGVVLTLTTIIIKPIINILLLPINLITFGFFRWAGFTVSLYLVTLIVPGFKLMDFAFKGFSSYWFSIPPITIAGILAFIAYSFFISIVASALYWIFK</sequence>
<accession>A0A1F8DKS7</accession>
<proteinExistence type="predicted"/>
<feature type="transmembrane region" description="Helical" evidence="1">
    <location>
        <begin position="106"/>
        <end position="132"/>
    </location>
</feature>
<keyword evidence="1" id="KW-0472">Membrane</keyword>
<keyword evidence="1" id="KW-0812">Transmembrane</keyword>
<dbReference type="AlphaFoldDB" id="A0A1F8DKS7"/>
<organism evidence="2 3">
    <name type="scientific">Candidatus Woesebacteria bacterium RIFOXYD1_FULL_43_18</name>
    <dbReference type="NCBI Taxonomy" id="1802551"/>
    <lineage>
        <taxon>Bacteria</taxon>
        <taxon>Candidatus Woeseibacteriota</taxon>
    </lineage>
</organism>
<evidence type="ECO:0000313" key="2">
    <source>
        <dbReference type="EMBL" id="OGM88478.1"/>
    </source>
</evidence>
<dbReference type="EMBL" id="MGIL01000009">
    <property type="protein sequence ID" value="OGM88478.1"/>
    <property type="molecule type" value="Genomic_DNA"/>
</dbReference>
<evidence type="ECO:0000256" key="1">
    <source>
        <dbReference type="SAM" id="Phobius"/>
    </source>
</evidence>
<dbReference type="Proteomes" id="UP000177596">
    <property type="component" value="Unassembled WGS sequence"/>
</dbReference>
<protein>
    <recommendedName>
        <fullName evidence="4">Phage holin family protein</fullName>
    </recommendedName>
</protein>